<dbReference type="KEGG" id="dmm:dnm_092050"/>
<dbReference type="AlphaFoldDB" id="A0A975BXH9"/>
<reference evidence="1" key="1">
    <citation type="journal article" date="2021" name="Microb. Physiol.">
        <title>Proteogenomic Insights into the Physiology of Marine, Sulfate-Reducing, Filamentous Desulfonema limicola and Desulfonema magnum.</title>
        <authorList>
            <person name="Schnaars V."/>
            <person name="Wohlbrand L."/>
            <person name="Scheve S."/>
            <person name="Hinrichs C."/>
            <person name="Reinhardt R."/>
            <person name="Rabus R."/>
        </authorList>
    </citation>
    <scope>NUCLEOTIDE SEQUENCE</scope>
    <source>
        <strain evidence="1">4be13</strain>
    </source>
</reference>
<name>A0A975BXH9_9BACT</name>
<evidence type="ECO:0000313" key="1">
    <source>
        <dbReference type="EMBL" id="QTA93108.1"/>
    </source>
</evidence>
<accession>A0A975BXH9</accession>
<dbReference type="EMBL" id="CP061800">
    <property type="protein sequence ID" value="QTA93108.1"/>
    <property type="molecule type" value="Genomic_DNA"/>
</dbReference>
<sequence>MTIDNQQPEKIFNHLVPTLCVGMQCGRFASRIRLTCQQDTSEISIC</sequence>
<gene>
    <name evidence="1" type="ORF">dnm_092050</name>
</gene>
<dbReference type="Proteomes" id="UP000663722">
    <property type="component" value="Chromosome"/>
</dbReference>
<keyword evidence="2" id="KW-1185">Reference proteome</keyword>
<protein>
    <submittedName>
        <fullName evidence="1">Uncharacterized protein</fullName>
    </submittedName>
</protein>
<evidence type="ECO:0000313" key="2">
    <source>
        <dbReference type="Proteomes" id="UP000663722"/>
    </source>
</evidence>
<organism evidence="1 2">
    <name type="scientific">Desulfonema magnum</name>
    <dbReference type="NCBI Taxonomy" id="45655"/>
    <lineage>
        <taxon>Bacteria</taxon>
        <taxon>Pseudomonadati</taxon>
        <taxon>Thermodesulfobacteriota</taxon>
        <taxon>Desulfobacteria</taxon>
        <taxon>Desulfobacterales</taxon>
        <taxon>Desulfococcaceae</taxon>
        <taxon>Desulfonema</taxon>
    </lineage>
</organism>
<dbReference type="RefSeq" id="WP_207680197.1">
    <property type="nucleotide sequence ID" value="NZ_CP061800.1"/>
</dbReference>
<proteinExistence type="predicted"/>